<feature type="non-terminal residue" evidence="1">
    <location>
        <position position="1"/>
    </location>
</feature>
<gene>
    <name evidence="1" type="ORF">OMM_13753</name>
</gene>
<sequence>GSFDVSIRLSDQSTPMNEVVYSYRFMVESNDTWIDGDLNLDHRIDLQDVILSLQIMMDMIISVDGWSDINQDCQLGIQETLGLMNRIAY</sequence>
<evidence type="ECO:0008006" key="3">
    <source>
        <dbReference type="Google" id="ProtNLM"/>
    </source>
</evidence>
<dbReference type="Proteomes" id="UP000189670">
    <property type="component" value="Unassembled WGS sequence"/>
</dbReference>
<evidence type="ECO:0000313" key="1">
    <source>
        <dbReference type="EMBL" id="ETR65758.1"/>
    </source>
</evidence>
<evidence type="ECO:0000313" key="2">
    <source>
        <dbReference type="Proteomes" id="UP000189670"/>
    </source>
</evidence>
<comment type="caution">
    <text evidence="1">The sequence shown here is derived from an EMBL/GenBank/DDBJ whole genome shotgun (WGS) entry which is preliminary data.</text>
</comment>
<name>A0A1V1NT72_9BACT</name>
<dbReference type="AlphaFoldDB" id="A0A1V1NT72"/>
<dbReference type="EMBL" id="ATBP01002523">
    <property type="protein sequence ID" value="ETR65758.1"/>
    <property type="molecule type" value="Genomic_DNA"/>
</dbReference>
<accession>A0A1V1NT72</accession>
<proteinExistence type="predicted"/>
<reference evidence="2" key="1">
    <citation type="submission" date="2012-11" db="EMBL/GenBank/DDBJ databases">
        <authorList>
            <person name="Lucero-Rivera Y.E."/>
            <person name="Tovar-Ramirez D."/>
        </authorList>
    </citation>
    <scope>NUCLEOTIDE SEQUENCE [LARGE SCALE GENOMIC DNA]</scope>
    <source>
        <strain evidence="2">Araruama</strain>
    </source>
</reference>
<protein>
    <recommendedName>
        <fullName evidence="3">Dockerin domain-containing protein</fullName>
    </recommendedName>
</protein>
<organism evidence="1 2">
    <name type="scientific">Candidatus Magnetoglobus multicellularis str. Araruama</name>
    <dbReference type="NCBI Taxonomy" id="890399"/>
    <lineage>
        <taxon>Bacteria</taxon>
        <taxon>Pseudomonadati</taxon>
        <taxon>Thermodesulfobacteriota</taxon>
        <taxon>Desulfobacteria</taxon>
        <taxon>Desulfobacterales</taxon>
        <taxon>Desulfobacteraceae</taxon>
        <taxon>Candidatus Magnetoglobus</taxon>
    </lineage>
</organism>